<organism evidence="2 3">
    <name type="scientific">Pristionchus pacificus</name>
    <name type="common">Parasitic nematode worm</name>
    <dbReference type="NCBI Taxonomy" id="54126"/>
    <lineage>
        <taxon>Eukaryota</taxon>
        <taxon>Metazoa</taxon>
        <taxon>Ecdysozoa</taxon>
        <taxon>Nematoda</taxon>
        <taxon>Chromadorea</taxon>
        <taxon>Rhabditida</taxon>
        <taxon>Rhabditina</taxon>
        <taxon>Diplogasteromorpha</taxon>
        <taxon>Diplogasteroidea</taxon>
        <taxon>Neodiplogasteridae</taxon>
        <taxon>Pristionchus</taxon>
    </lineage>
</organism>
<dbReference type="EnsemblMetazoa" id="PPA35664.1">
    <property type="protein sequence ID" value="PPA35664.1"/>
    <property type="gene ID" value="WBGene00274033"/>
</dbReference>
<evidence type="ECO:0000256" key="1">
    <source>
        <dbReference type="SAM" id="MobiDB-lite"/>
    </source>
</evidence>
<dbReference type="OrthoDB" id="10071442at2759"/>
<proteinExistence type="predicted"/>
<dbReference type="AlphaFoldDB" id="A0A2A6BLI0"/>
<accession>A0A2A6BLI0</accession>
<name>A0A2A6BLI0_PRIPA</name>
<dbReference type="PANTHER" id="PTHR34305:SF1">
    <property type="entry name" value="SWIM-TYPE DOMAIN-CONTAINING PROTEIN"/>
    <property type="match status" value="1"/>
</dbReference>
<reference evidence="3" key="1">
    <citation type="journal article" date="2008" name="Nat. Genet.">
        <title>The Pristionchus pacificus genome provides a unique perspective on nematode lifestyle and parasitism.</title>
        <authorList>
            <person name="Dieterich C."/>
            <person name="Clifton S.W."/>
            <person name="Schuster L.N."/>
            <person name="Chinwalla A."/>
            <person name="Delehaunty K."/>
            <person name="Dinkelacker I."/>
            <person name="Fulton L."/>
            <person name="Fulton R."/>
            <person name="Godfrey J."/>
            <person name="Minx P."/>
            <person name="Mitreva M."/>
            <person name="Roeseler W."/>
            <person name="Tian H."/>
            <person name="Witte H."/>
            <person name="Yang S.P."/>
            <person name="Wilson R.K."/>
            <person name="Sommer R.J."/>
        </authorList>
    </citation>
    <scope>NUCLEOTIDE SEQUENCE [LARGE SCALE GENOMIC DNA]</scope>
    <source>
        <strain evidence="3">PS312</strain>
    </source>
</reference>
<feature type="region of interest" description="Disordered" evidence="1">
    <location>
        <begin position="383"/>
        <end position="404"/>
    </location>
</feature>
<evidence type="ECO:0000313" key="3">
    <source>
        <dbReference type="Proteomes" id="UP000005239"/>
    </source>
</evidence>
<accession>A0A8R1YQU4</accession>
<protein>
    <submittedName>
        <fullName evidence="2">Uncharacterized protein</fullName>
    </submittedName>
</protein>
<feature type="region of interest" description="Disordered" evidence="1">
    <location>
        <begin position="263"/>
        <end position="282"/>
    </location>
</feature>
<feature type="compositionally biased region" description="Polar residues" evidence="1">
    <location>
        <begin position="263"/>
        <end position="276"/>
    </location>
</feature>
<evidence type="ECO:0000313" key="2">
    <source>
        <dbReference type="EnsemblMetazoa" id="PPA35664.1"/>
    </source>
</evidence>
<keyword evidence="3" id="KW-1185">Reference proteome</keyword>
<reference evidence="2" key="2">
    <citation type="submission" date="2022-06" db="UniProtKB">
        <authorList>
            <consortium name="EnsemblMetazoa"/>
        </authorList>
    </citation>
    <scope>IDENTIFICATION</scope>
    <source>
        <strain evidence="2">PS312</strain>
    </source>
</reference>
<gene>
    <name evidence="2" type="primary">WBGene00274033</name>
</gene>
<dbReference type="Proteomes" id="UP000005239">
    <property type="component" value="Unassembled WGS sequence"/>
</dbReference>
<sequence>MVSSDRRNYDFSRRYESIKEKLVDLNSNRESRSVMITMNGDVTMVTGNVDLAVAIAKSNFLEHAQNHACGTSSCSFPLIGDLEFDTSSEISETVNLRGPISLILDHELFPSKYHWKCNPPQWWPEDVEFKTFCPPIDQMRLILSSYKEFNSARTEAIHNGDRDKLIEFISMRDVVLRGDERIGRRNVRKMNKIPVENIEEMEDCIESSIGEEEVERHIDIPSVENEVEYIAADVNIERMEKEYLIGDETLIEVEDIRREELSSHVSSLNSRPTDNVPQKKVQGRLTRMTVRDDSVIEIIQRLEGERWKISMEINKRITNRERTRYSLWSENMMMNDDMGRYEMRRSEDTMVSRAPYSFTPSPSMKNEPKPRGIAGLMKRRTTLKVSVSPTRAPPERTRPVKRRHNEQAPDLATLKIDDDVQPSDRSTLEVYLDSLNKKSSYIAIMKQEKWVINHRGIGDSRVLEVGKSHCCIISISTIPILFTSEKYGIETEFIELYAHFLVSAGTSLYGKNRTTGYRRCEISSSGYHSSRLSYASAQGVPIEKFINRSSMAKAWRKYLDGLELNESQFTCSKCGQYPSVIIADGICLGSRADIGSSLPKRGSTTIATVNPGWMGTKRLRQEIRDFANGKTTIPINVPAPFLPFVESTSLADGSINGDYSDLLLLLFSDSPVPDILKAFNHPPHPHHFYGPIEANDLDFYPAWPMVRGLGRYDKDKRRDEMECSRKEIVSHSTLSPGVLLLLCPHRVTYGYSILDSAESPRSLFRVLSTRFSVDRMPAIVIYDNACHLSVYCVSREPALFRKTSFLIDRLHSKNHKTCCRTLYLSEYDGDEDMKALNSQSAEQTNALLRHINHVLPFLKLSRFKKTLALFLAHNQQK</sequence>
<dbReference type="PANTHER" id="PTHR34305">
    <property type="entry name" value="EXPRESSED PROTEIN"/>
    <property type="match status" value="1"/>
</dbReference>